<feature type="compositionally biased region" description="Low complexity" evidence="5">
    <location>
        <begin position="552"/>
        <end position="565"/>
    </location>
</feature>
<evidence type="ECO:0000256" key="6">
    <source>
        <dbReference type="SAM" id="SignalP"/>
    </source>
</evidence>
<evidence type="ECO:0000313" key="9">
    <source>
        <dbReference type="Proteomes" id="UP000750711"/>
    </source>
</evidence>
<proteinExistence type="predicted"/>
<evidence type="ECO:0000256" key="3">
    <source>
        <dbReference type="ARBA" id="ARBA00022989"/>
    </source>
</evidence>
<evidence type="ECO:0000313" key="8">
    <source>
        <dbReference type="EMBL" id="KAH0559730.1"/>
    </source>
</evidence>
<feature type="compositionally biased region" description="Basic and acidic residues" evidence="5">
    <location>
        <begin position="928"/>
        <end position="938"/>
    </location>
</feature>
<protein>
    <recommendedName>
        <fullName evidence="7">SUN domain-containing protein</fullName>
    </recommendedName>
</protein>
<dbReference type="GO" id="GO:0012505">
    <property type="term" value="C:endomembrane system"/>
    <property type="evidence" value="ECO:0007669"/>
    <property type="project" value="UniProtKB-SubCell"/>
</dbReference>
<dbReference type="InterPro" id="IPR045120">
    <property type="entry name" value="Suco/Slp1-like"/>
</dbReference>
<dbReference type="AlphaFoldDB" id="A0A9P8LCA3"/>
<comment type="caution">
    <text evidence="8">The sequence shown here is derived from an EMBL/GenBank/DDBJ whole genome shotgun (WGS) entry which is preliminary data.</text>
</comment>
<feature type="region of interest" description="Disordered" evidence="5">
    <location>
        <begin position="423"/>
        <end position="495"/>
    </location>
</feature>
<dbReference type="PANTHER" id="PTHR12953">
    <property type="entry name" value="MEMBRANE PROTEIN CH1 RELATED"/>
    <property type="match status" value="1"/>
</dbReference>
<dbReference type="FunFam" id="2.60.120.260:FF:000082">
    <property type="entry name" value="Sad1/UNC domain protein"/>
    <property type="match status" value="1"/>
</dbReference>
<feature type="region of interest" description="Disordered" evidence="5">
    <location>
        <begin position="545"/>
        <end position="637"/>
    </location>
</feature>
<evidence type="ECO:0000256" key="1">
    <source>
        <dbReference type="ARBA" id="ARBA00004308"/>
    </source>
</evidence>
<dbReference type="GO" id="GO:0016020">
    <property type="term" value="C:membrane"/>
    <property type="evidence" value="ECO:0007669"/>
    <property type="project" value="InterPro"/>
</dbReference>
<comment type="subcellular location">
    <subcellularLocation>
        <location evidence="1">Endomembrane system</location>
    </subcellularLocation>
</comment>
<organism evidence="8 9">
    <name type="scientific">Trichoglossum hirsutum</name>
    <dbReference type="NCBI Taxonomy" id="265104"/>
    <lineage>
        <taxon>Eukaryota</taxon>
        <taxon>Fungi</taxon>
        <taxon>Dikarya</taxon>
        <taxon>Ascomycota</taxon>
        <taxon>Pezizomycotina</taxon>
        <taxon>Geoglossomycetes</taxon>
        <taxon>Geoglossales</taxon>
        <taxon>Geoglossaceae</taxon>
        <taxon>Trichoglossum</taxon>
    </lineage>
</organism>
<evidence type="ECO:0000256" key="4">
    <source>
        <dbReference type="ARBA" id="ARBA00023136"/>
    </source>
</evidence>
<keyword evidence="3" id="KW-1133">Transmembrane helix</keyword>
<dbReference type="GO" id="GO:0034975">
    <property type="term" value="P:protein folding in endoplasmic reticulum"/>
    <property type="evidence" value="ECO:0007669"/>
    <property type="project" value="TreeGrafter"/>
</dbReference>
<feature type="compositionally biased region" description="Low complexity" evidence="5">
    <location>
        <begin position="801"/>
        <end position="813"/>
    </location>
</feature>
<accession>A0A9P8LCA3</accession>
<dbReference type="PANTHER" id="PTHR12953:SF0">
    <property type="entry name" value="SUN DOMAIN-CONTAINING OSSIFICATION FACTOR"/>
    <property type="match status" value="1"/>
</dbReference>
<feature type="compositionally biased region" description="Low complexity" evidence="5">
    <location>
        <begin position="478"/>
        <end position="495"/>
    </location>
</feature>
<feature type="chain" id="PRO_5040220213" description="SUN domain-containing protein" evidence="6">
    <location>
        <begin position="30"/>
        <end position="1005"/>
    </location>
</feature>
<dbReference type="InterPro" id="IPR012919">
    <property type="entry name" value="SUN_dom"/>
</dbReference>
<feature type="region of interest" description="Disordered" evidence="5">
    <location>
        <begin position="178"/>
        <end position="199"/>
    </location>
</feature>
<feature type="compositionally biased region" description="Acidic residues" evidence="5">
    <location>
        <begin position="972"/>
        <end position="982"/>
    </location>
</feature>
<feature type="compositionally biased region" description="Basic and acidic residues" evidence="5">
    <location>
        <begin position="423"/>
        <end position="432"/>
    </location>
</feature>
<dbReference type="Pfam" id="PF07738">
    <property type="entry name" value="Sad1_UNC"/>
    <property type="match status" value="1"/>
</dbReference>
<keyword evidence="6" id="KW-0732">Signal</keyword>
<feature type="compositionally biased region" description="Polar residues" evidence="5">
    <location>
        <begin position="584"/>
        <end position="597"/>
    </location>
</feature>
<gene>
    <name evidence="8" type="ORF">GP486_003754</name>
</gene>
<dbReference type="EMBL" id="JAGHQM010000534">
    <property type="protein sequence ID" value="KAH0559730.1"/>
    <property type="molecule type" value="Genomic_DNA"/>
</dbReference>
<evidence type="ECO:0000256" key="5">
    <source>
        <dbReference type="SAM" id="MobiDB-lite"/>
    </source>
</evidence>
<name>A0A9P8LCA3_9PEZI</name>
<feature type="region of interest" description="Disordered" evidence="5">
    <location>
        <begin position="789"/>
        <end position="1005"/>
    </location>
</feature>
<feature type="signal peptide" evidence="6">
    <location>
        <begin position="1"/>
        <end position="29"/>
    </location>
</feature>
<feature type="compositionally biased region" description="Basic residues" evidence="5">
    <location>
        <begin position="814"/>
        <end position="823"/>
    </location>
</feature>
<evidence type="ECO:0000259" key="7">
    <source>
        <dbReference type="PROSITE" id="PS51469"/>
    </source>
</evidence>
<keyword evidence="2" id="KW-0812">Transmembrane</keyword>
<sequence>MTGTGRVFLFHVAAVLLLFLGTFPASAAASTLPASSTTAAVPTCQSRTVNYITHTLPQQCLKTGWAGASILEDGRISSGAAASGLIGPLSVSEAASHDSSLSTHPSRQGEVIAAATATLTSPGATATAIETSSAAPEQTISATNTVEEIDREAEALLDEANFLSFEEWRKQNLERAGQSDGNIGEKRQVHKGHRRHPGAIDNVLDSLGEDSDIELDFGGFASDRDGPTRPNPWGTATSNRDGQVAKANAPESEDGVPGAGRTRPKDAGKTCSERFNYASFDCAGTVLKTNPECKGSSSILVENKDSYMLNECAASKKFFIVELCDDILVDTVVLANFEFFSSMFRSFRVSVSDRYPATPDRWKDLGVFEARNSREVQAFVVQNPLIWARYLRVEFLTHYGNEFYCPVTLLRVHGTTMMEEFRREEDARRAEDESVLETVPETESTVQDLAAAESDTQTQTPALEAVQEPSDEISYKQSSSASGGSGDVEGASSGAATTCADRRDISPCDQQLIAELEALFSPFNITGLFECKADDIEEVQTRITHKQADVMSEPPSEDIPISSASVTAQAAPPSSAKDPGPASVQPTQVSKSSNTAKVASPIAATEVPAKQSNHTQDARYPQASTASPPPASPTTQESFFKTIHKRLQLLEANATLSLQYIEEQSRILRDAFVKVEKKQLTRTTNFLENLNATVLNELRGFRQMYDLLWQSTVIELETQREQSQREIVAISSRLSILADEVIFQKRMSIVQSLLLLLCLSLVLFSRYPATASYLELPLLQSMLARSQTTLSSPYQSPPSTPRSASPARSSSARRSSRKSRFGHSRQPSDESTNSPQSPNLEFSPPTPSSGTTYGDDGDGADGRRRRRRRTDSSPPSVSPARSNEPRETSQSSPSIPGWMRDPSDRRYPIAWPGLGRRSANEELLSPDRTPERNREGARRVFGPLGRQEMQGDEEGSGGEEGKIDRRQRGDSGEEEDDQDDDAQIIGDFMQTPASEEATPDHSSTQ</sequence>
<dbReference type="GO" id="GO:0005737">
    <property type="term" value="C:cytoplasm"/>
    <property type="evidence" value="ECO:0007669"/>
    <property type="project" value="TreeGrafter"/>
</dbReference>
<reference evidence="8" key="1">
    <citation type="submission" date="2021-03" db="EMBL/GenBank/DDBJ databases">
        <title>Comparative genomics and phylogenomic investigation of the class Geoglossomycetes provide insights into ecological specialization and systematics.</title>
        <authorList>
            <person name="Melie T."/>
            <person name="Pirro S."/>
            <person name="Miller A.N."/>
            <person name="Quandt A."/>
        </authorList>
    </citation>
    <scope>NUCLEOTIDE SEQUENCE</scope>
    <source>
        <strain evidence="8">CAQ_001_2017</strain>
    </source>
</reference>
<feature type="compositionally biased region" description="Basic residues" evidence="5">
    <location>
        <begin position="188"/>
        <end position="197"/>
    </location>
</feature>
<dbReference type="PROSITE" id="PS51469">
    <property type="entry name" value="SUN"/>
    <property type="match status" value="1"/>
</dbReference>
<feature type="compositionally biased region" description="Polar residues" evidence="5">
    <location>
        <begin position="829"/>
        <end position="840"/>
    </location>
</feature>
<feature type="compositionally biased region" description="Basic and acidic residues" evidence="5">
    <location>
        <begin position="959"/>
        <end position="971"/>
    </location>
</feature>
<keyword evidence="4" id="KW-0472">Membrane</keyword>
<evidence type="ECO:0000256" key="2">
    <source>
        <dbReference type="ARBA" id="ARBA00022692"/>
    </source>
</evidence>
<dbReference type="Proteomes" id="UP000750711">
    <property type="component" value="Unassembled WGS sequence"/>
</dbReference>
<feature type="domain" description="SUN" evidence="7">
    <location>
        <begin position="248"/>
        <end position="417"/>
    </location>
</feature>
<keyword evidence="9" id="KW-1185">Reference proteome</keyword>
<feature type="region of interest" description="Disordered" evidence="5">
    <location>
        <begin position="220"/>
        <end position="268"/>
    </location>
</feature>